<sequence length="63" mass="7047">MTEPSKGIEAGRRMFAERNGRSGFHADPSPTHEPYEKRPPGTVESGRALYEQKHPKPQTGERA</sequence>
<dbReference type="Proteomes" id="UP000241085">
    <property type="component" value="Unassembled WGS sequence"/>
</dbReference>
<proteinExistence type="predicted"/>
<feature type="compositionally biased region" description="Basic and acidic residues" evidence="1">
    <location>
        <begin position="50"/>
        <end position="63"/>
    </location>
</feature>
<protein>
    <submittedName>
        <fullName evidence="2">Uncharacterized protein</fullName>
    </submittedName>
</protein>
<comment type="caution">
    <text evidence="2">The sequence shown here is derived from an EMBL/GenBank/DDBJ whole genome shotgun (WGS) entry which is preliminary data.</text>
</comment>
<feature type="region of interest" description="Disordered" evidence="1">
    <location>
        <begin position="1"/>
        <end position="63"/>
    </location>
</feature>
<organism evidence="2 3">
    <name type="scientific">Rathayibacter caricis DSM 15933</name>
    <dbReference type="NCBI Taxonomy" id="1328867"/>
    <lineage>
        <taxon>Bacteria</taxon>
        <taxon>Bacillati</taxon>
        <taxon>Actinomycetota</taxon>
        <taxon>Actinomycetes</taxon>
        <taxon>Micrococcales</taxon>
        <taxon>Microbacteriaceae</taxon>
        <taxon>Rathayibacter</taxon>
    </lineage>
</organism>
<name>A0A2T4UWC7_9MICO</name>
<accession>A0A2T4UWC7</accession>
<dbReference type="EMBL" id="PZPL01000001">
    <property type="protein sequence ID" value="PTL73813.1"/>
    <property type="molecule type" value="Genomic_DNA"/>
</dbReference>
<keyword evidence="3" id="KW-1185">Reference proteome</keyword>
<dbReference type="RefSeq" id="WP_107575151.1">
    <property type="nucleotide sequence ID" value="NZ_PZPL01000001.1"/>
</dbReference>
<evidence type="ECO:0000256" key="1">
    <source>
        <dbReference type="SAM" id="MobiDB-lite"/>
    </source>
</evidence>
<feature type="compositionally biased region" description="Basic and acidic residues" evidence="1">
    <location>
        <begin position="9"/>
        <end position="20"/>
    </location>
</feature>
<dbReference type="AlphaFoldDB" id="A0A2T4UWC7"/>
<reference evidence="2 3" key="1">
    <citation type="submission" date="2018-03" db="EMBL/GenBank/DDBJ databases">
        <title>Bacteriophage NCPPB3778 and a type I-E CRISPR drive the evolution of the US Biological Select Agent, Rathayibacter toxicus.</title>
        <authorList>
            <person name="Davis E.W.II."/>
            <person name="Tabima J.F."/>
            <person name="Weisberg A.J."/>
            <person name="Dantas Lopes L."/>
            <person name="Wiseman M.S."/>
            <person name="Wiseman M.S."/>
            <person name="Pupko T."/>
            <person name="Belcher M.S."/>
            <person name="Sechler A.J."/>
            <person name="Tancos M.A."/>
            <person name="Schroeder B.K."/>
            <person name="Murray T.D."/>
            <person name="Luster D.G."/>
            <person name="Schneider W.L."/>
            <person name="Rogers E."/>
            <person name="Andreote F.D."/>
            <person name="Grunwald N.J."/>
            <person name="Putnam M.L."/>
            <person name="Chang J.H."/>
        </authorList>
    </citation>
    <scope>NUCLEOTIDE SEQUENCE [LARGE SCALE GENOMIC DNA]</scope>
    <source>
        <strain evidence="2 3">DSM 15933</strain>
    </source>
</reference>
<evidence type="ECO:0000313" key="3">
    <source>
        <dbReference type="Proteomes" id="UP000241085"/>
    </source>
</evidence>
<gene>
    <name evidence="2" type="ORF">C1I63_13850</name>
</gene>
<evidence type="ECO:0000313" key="2">
    <source>
        <dbReference type="EMBL" id="PTL73813.1"/>
    </source>
</evidence>